<gene>
    <name evidence="16" type="ORF">UY17_C0008G0006</name>
</gene>
<dbReference type="Pfam" id="PF16363">
    <property type="entry name" value="GDP_Man_Dehyd"/>
    <property type="match status" value="1"/>
</dbReference>
<evidence type="ECO:0000256" key="12">
    <source>
        <dbReference type="ARBA" id="ARBA00023136"/>
    </source>
</evidence>
<dbReference type="InterPro" id="IPR036291">
    <property type="entry name" value="NAD(P)-bd_dom_sf"/>
</dbReference>
<keyword evidence="13" id="KW-0325">Glycoprotein</keyword>
<evidence type="ECO:0000256" key="3">
    <source>
        <dbReference type="ARBA" id="ARBA00005100"/>
    </source>
</evidence>
<evidence type="ECO:0000256" key="5">
    <source>
        <dbReference type="ARBA" id="ARBA00012290"/>
    </source>
</evidence>
<evidence type="ECO:0000256" key="9">
    <source>
        <dbReference type="ARBA" id="ARBA00022989"/>
    </source>
</evidence>
<keyword evidence="8" id="KW-0735">Signal-anchor</keyword>
<keyword evidence="7" id="KW-0210">Decarboxylase</keyword>
<accession>A0A0G1WBZ3</accession>
<dbReference type="EC" id="4.1.1.35" evidence="5"/>
<dbReference type="InterPro" id="IPR016040">
    <property type="entry name" value="NAD(P)-bd_dom"/>
</dbReference>
<dbReference type="PATRIC" id="fig|1618373.3.peg.92"/>
<evidence type="ECO:0000256" key="13">
    <source>
        <dbReference type="ARBA" id="ARBA00023180"/>
    </source>
</evidence>
<evidence type="ECO:0000256" key="4">
    <source>
        <dbReference type="ARBA" id="ARBA00007505"/>
    </source>
</evidence>
<keyword evidence="11" id="KW-0333">Golgi apparatus</keyword>
<comment type="similarity">
    <text evidence="4">Belongs to the NAD(P)-dependent epimerase/dehydratase family. UDP-glucuronic acid decarboxylase subfamily.</text>
</comment>
<keyword evidence="6" id="KW-0812">Transmembrane</keyword>
<evidence type="ECO:0000256" key="2">
    <source>
        <dbReference type="ARBA" id="ARBA00004447"/>
    </source>
</evidence>
<keyword evidence="10" id="KW-0520">NAD</keyword>
<dbReference type="SUPFAM" id="SSF51735">
    <property type="entry name" value="NAD(P)-binding Rossmann-fold domains"/>
    <property type="match status" value="1"/>
</dbReference>
<dbReference type="GO" id="GO:0070403">
    <property type="term" value="F:NAD+ binding"/>
    <property type="evidence" value="ECO:0007669"/>
    <property type="project" value="InterPro"/>
</dbReference>
<dbReference type="PANTHER" id="PTHR43078">
    <property type="entry name" value="UDP-GLUCURONIC ACID DECARBOXYLASE-RELATED"/>
    <property type="match status" value="1"/>
</dbReference>
<keyword evidence="14" id="KW-0456">Lyase</keyword>
<protein>
    <recommendedName>
        <fullName evidence="5">UDP-glucuronate decarboxylase</fullName>
        <ecNumber evidence="5">4.1.1.35</ecNumber>
    </recommendedName>
</protein>
<evidence type="ECO:0000256" key="11">
    <source>
        <dbReference type="ARBA" id="ARBA00023034"/>
    </source>
</evidence>
<dbReference type="GO" id="GO:0033320">
    <property type="term" value="P:UDP-D-xylose biosynthetic process"/>
    <property type="evidence" value="ECO:0007669"/>
    <property type="project" value="UniProtKB-UniPathway"/>
</dbReference>
<comment type="caution">
    <text evidence="16">The sequence shown here is derived from an EMBL/GenBank/DDBJ whole genome shotgun (WGS) entry which is preliminary data.</text>
</comment>
<comment type="subcellular location">
    <subcellularLocation>
        <location evidence="2">Golgi apparatus</location>
        <location evidence="2">Golgi stack membrane</location>
        <topology evidence="2">Single-pass type II membrane protein</topology>
    </subcellularLocation>
</comment>
<evidence type="ECO:0000256" key="6">
    <source>
        <dbReference type="ARBA" id="ARBA00022692"/>
    </source>
</evidence>
<dbReference type="GO" id="GO:0042732">
    <property type="term" value="P:D-xylose metabolic process"/>
    <property type="evidence" value="ECO:0007669"/>
    <property type="project" value="InterPro"/>
</dbReference>
<dbReference type="AlphaFoldDB" id="A0A0G1WBZ3"/>
<reference evidence="16 17" key="1">
    <citation type="journal article" date="2015" name="Nature">
        <title>rRNA introns, odd ribosomes, and small enigmatic genomes across a large radiation of phyla.</title>
        <authorList>
            <person name="Brown C.T."/>
            <person name="Hug L.A."/>
            <person name="Thomas B.C."/>
            <person name="Sharon I."/>
            <person name="Castelle C.J."/>
            <person name="Singh A."/>
            <person name="Wilkins M.J."/>
            <person name="Williams K.H."/>
            <person name="Banfield J.F."/>
        </authorList>
    </citation>
    <scope>NUCLEOTIDE SEQUENCE [LARGE SCALE GENOMIC DNA]</scope>
</reference>
<evidence type="ECO:0000256" key="10">
    <source>
        <dbReference type="ARBA" id="ARBA00023027"/>
    </source>
</evidence>
<dbReference type="FunFam" id="3.40.50.720:FF:000065">
    <property type="entry name" value="UDP-glucuronic acid decarboxylase 1"/>
    <property type="match status" value="1"/>
</dbReference>
<evidence type="ECO:0000313" key="17">
    <source>
        <dbReference type="Proteomes" id="UP000034772"/>
    </source>
</evidence>
<proteinExistence type="inferred from homology"/>
<evidence type="ECO:0000259" key="15">
    <source>
        <dbReference type="Pfam" id="PF16363"/>
    </source>
</evidence>
<comment type="cofactor">
    <cofactor evidence="1">
        <name>NAD(+)</name>
        <dbReference type="ChEBI" id="CHEBI:57540"/>
    </cofactor>
</comment>
<dbReference type="UniPathway" id="UPA00796">
    <property type="reaction ID" value="UER00771"/>
</dbReference>
<evidence type="ECO:0000256" key="7">
    <source>
        <dbReference type="ARBA" id="ARBA00022793"/>
    </source>
</evidence>
<dbReference type="GO" id="GO:0048040">
    <property type="term" value="F:UDP-glucuronate decarboxylase activity"/>
    <property type="evidence" value="ECO:0007669"/>
    <property type="project" value="UniProtKB-EC"/>
</dbReference>
<keyword evidence="9" id="KW-1133">Transmembrane helix</keyword>
<dbReference type="CDD" id="cd05230">
    <property type="entry name" value="UGD_SDR_e"/>
    <property type="match status" value="1"/>
</dbReference>
<comment type="pathway">
    <text evidence="3">Nucleotide-sugar biosynthesis; UDP-alpha-D-xylose biosynthesis; UDP-alpha-D-xylose from UDP-alpha-D-glucuronate: step 1/1.</text>
</comment>
<dbReference type="PANTHER" id="PTHR43078:SF6">
    <property type="entry name" value="UDP-GLUCURONIC ACID DECARBOXYLASE 1"/>
    <property type="match status" value="1"/>
</dbReference>
<evidence type="ECO:0000256" key="1">
    <source>
        <dbReference type="ARBA" id="ARBA00001911"/>
    </source>
</evidence>
<sequence length="326" mass="36809">MQVLVAGGAGFIGSHLCQSLLKDESRVICLDNFLTGKKANVAPFLSHPKFLLVNADISRPLPQVIIDEKVDYIFHLASPASPNSLSPLSYMNLPLETMDANSLGTRRLLRLARKHKAKFLFASTSEVYGDPKEHPQKETYWGYVNPVGSRSCYDEAKRFGEALTMVYVRRFRLNARIVRIFNTYGPRMDIKDGRAVANFIVQALTNQPLTIYGKGRQTRSFCYVDDLVTGLKKAMFTESTKGQVINLGNPEEFTVLDLANKIKRATGSASPIKIEARELPEDDPEKRRPDISRAKKLLAWQPKIRFSRGLKKTIAYFQDKLSHEQK</sequence>
<dbReference type="Gene3D" id="3.40.50.720">
    <property type="entry name" value="NAD(P)-binding Rossmann-like Domain"/>
    <property type="match status" value="1"/>
</dbReference>
<evidence type="ECO:0000313" key="16">
    <source>
        <dbReference type="EMBL" id="KKU87838.1"/>
    </source>
</evidence>
<organism evidence="16 17">
    <name type="scientific">Candidatus Beckwithbacteria bacterium GW2011_GWC2_47_9</name>
    <dbReference type="NCBI Taxonomy" id="1618373"/>
    <lineage>
        <taxon>Bacteria</taxon>
        <taxon>Candidatus Beckwithiibacteriota</taxon>
    </lineage>
</organism>
<dbReference type="EMBL" id="LCOZ01000008">
    <property type="protein sequence ID" value="KKU87838.1"/>
    <property type="molecule type" value="Genomic_DNA"/>
</dbReference>
<dbReference type="InterPro" id="IPR044516">
    <property type="entry name" value="UXS-like"/>
</dbReference>
<keyword evidence="12" id="KW-0472">Membrane</keyword>
<dbReference type="Proteomes" id="UP000034772">
    <property type="component" value="Unassembled WGS sequence"/>
</dbReference>
<feature type="domain" description="NAD(P)-binding" evidence="15">
    <location>
        <begin position="4"/>
        <end position="313"/>
    </location>
</feature>
<name>A0A0G1WBZ3_9BACT</name>
<evidence type="ECO:0000256" key="8">
    <source>
        <dbReference type="ARBA" id="ARBA00022968"/>
    </source>
</evidence>
<dbReference type="GO" id="GO:0005737">
    <property type="term" value="C:cytoplasm"/>
    <property type="evidence" value="ECO:0007669"/>
    <property type="project" value="TreeGrafter"/>
</dbReference>
<evidence type="ECO:0000256" key="14">
    <source>
        <dbReference type="ARBA" id="ARBA00023239"/>
    </source>
</evidence>